<proteinExistence type="predicted"/>
<keyword evidence="1" id="KW-0472">Membrane</keyword>
<reference evidence="2 3" key="1">
    <citation type="submission" date="2024-04" db="EMBL/GenBank/DDBJ databases">
        <title>whole genome sequencing of Lutimonas vermicola strain IMCC1616.</title>
        <authorList>
            <person name="Bae S.S."/>
        </authorList>
    </citation>
    <scope>NUCLEOTIDE SEQUENCE [LARGE SCALE GENOMIC DNA]</scope>
    <source>
        <strain evidence="2 3">IMCC1616</strain>
    </source>
</reference>
<evidence type="ECO:0000313" key="2">
    <source>
        <dbReference type="EMBL" id="MEL4455479.1"/>
    </source>
</evidence>
<evidence type="ECO:0000313" key="3">
    <source>
        <dbReference type="Proteomes" id="UP001474120"/>
    </source>
</evidence>
<name>A0ABU9KZ59_9FLAO</name>
<sequence length="308" mass="35177">MRKFIVKTVIFFVVFGLLFFVGIMLPATPASKNNMIAYKTEKDSLLMHVATPRIVFVGGSNLVFGLDSEKVKSELGLNPINAALAINFGLVYMMDDVIPRLKEGDIVVLAPEYQHYFGKQAYGGNDLLRLLMDVQPSGFSVLRKEHIPNLIKGIPIYFQSKFIYSQYFYEKEKDVYGRHIFNEYGDSNFHWNLETRGFPEVHPIRGQFNYELINEIKAFDKVIEALGGSLFVTYPGCDMHSLETIKAQVGQVKKELEASGLQILGDPDRYAMESDMMFDQIYHLSKKGVDRRTNLLIEDLNQNKIFSQ</sequence>
<comment type="caution">
    <text evidence="2">The sequence shown here is derived from an EMBL/GenBank/DDBJ whole genome shotgun (WGS) entry which is preliminary data.</text>
</comment>
<dbReference type="Proteomes" id="UP001474120">
    <property type="component" value="Unassembled WGS sequence"/>
</dbReference>
<protein>
    <submittedName>
        <fullName evidence="2">Uncharacterized protein</fullName>
    </submittedName>
</protein>
<accession>A0ABU9KZ59</accession>
<organism evidence="2 3">
    <name type="scientific">Lutimonas vermicola</name>
    <dbReference type="NCBI Taxonomy" id="414288"/>
    <lineage>
        <taxon>Bacteria</taxon>
        <taxon>Pseudomonadati</taxon>
        <taxon>Bacteroidota</taxon>
        <taxon>Flavobacteriia</taxon>
        <taxon>Flavobacteriales</taxon>
        <taxon>Flavobacteriaceae</taxon>
        <taxon>Lutimonas</taxon>
    </lineage>
</organism>
<evidence type="ECO:0000256" key="1">
    <source>
        <dbReference type="SAM" id="Phobius"/>
    </source>
</evidence>
<feature type="transmembrane region" description="Helical" evidence="1">
    <location>
        <begin position="5"/>
        <end position="25"/>
    </location>
</feature>
<keyword evidence="3" id="KW-1185">Reference proteome</keyword>
<dbReference type="RefSeq" id="WP_342159312.1">
    <property type="nucleotide sequence ID" value="NZ_JBCDNA010000001.1"/>
</dbReference>
<keyword evidence="1" id="KW-0812">Transmembrane</keyword>
<keyword evidence="1" id="KW-1133">Transmembrane helix</keyword>
<gene>
    <name evidence="2" type="ORF">AABB81_06190</name>
</gene>
<dbReference type="EMBL" id="JBCDNA010000001">
    <property type="protein sequence ID" value="MEL4455479.1"/>
    <property type="molecule type" value="Genomic_DNA"/>
</dbReference>